<evidence type="ECO:0000313" key="9">
    <source>
        <dbReference type="EMBL" id="MCU6763405.1"/>
    </source>
</evidence>
<dbReference type="InterPro" id="IPR055166">
    <property type="entry name" value="Transc_reg_Sar_Rot_HTH"/>
</dbReference>
<dbReference type="Proteomes" id="UP001652442">
    <property type="component" value="Unassembled WGS sequence"/>
</dbReference>
<evidence type="ECO:0000256" key="4">
    <source>
        <dbReference type="ARBA" id="ARBA00023163"/>
    </source>
</evidence>
<keyword evidence="3" id="KW-0238">DNA-binding</keyword>
<evidence type="ECO:0000256" key="6">
    <source>
        <dbReference type="ARBA" id="ARBA00047188"/>
    </source>
</evidence>
<dbReference type="SUPFAM" id="SSF46785">
    <property type="entry name" value="Winged helix' DNA-binding domain"/>
    <property type="match status" value="1"/>
</dbReference>
<keyword evidence="2" id="KW-0805">Transcription regulation</keyword>
<dbReference type="InterPro" id="IPR000835">
    <property type="entry name" value="HTH_MarR-typ"/>
</dbReference>
<comment type="subcellular location">
    <subcellularLocation>
        <location evidence="1">Cytoplasm</location>
    </subcellularLocation>
</comment>
<evidence type="ECO:0000259" key="8">
    <source>
        <dbReference type="PROSITE" id="PS50995"/>
    </source>
</evidence>
<keyword evidence="10" id="KW-1185">Reference proteome</keyword>
<dbReference type="SMART" id="SM00347">
    <property type="entry name" value="HTH_MARR"/>
    <property type="match status" value="1"/>
</dbReference>
<feature type="domain" description="HTH marR-type" evidence="8">
    <location>
        <begin position="1"/>
        <end position="137"/>
    </location>
</feature>
<sequence length="148" mass="17172">MQTQKFEYGDTFFSFMNEFDKLERLICQKTSLYSGQPRILTVLMTEEGISLKKLAELTKLGMPSLSVSVRNLEKAHFVYKEAVPNDNRTSLIYLTAEGRRQAENFHKLIHGFFQELNDSFLKNHPDNLSEIIGMFLNTTLSYHQQLKS</sequence>
<keyword evidence="4" id="KW-0804">Transcription</keyword>
<protein>
    <recommendedName>
        <fullName evidence="6">HTH-type transcriptional regulator SarZ</fullName>
    </recommendedName>
    <alternativeName>
        <fullName evidence="7">Staphylococcal accessory regulator Z</fullName>
    </alternativeName>
</protein>
<evidence type="ECO:0000313" key="10">
    <source>
        <dbReference type="Proteomes" id="UP001652442"/>
    </source>
</evidence>
<dbReference type="PANTHER" id="PTHR42756">
    <property type="entry name" value="TRANSCRIPTIONAL REGULATOR, MARR"/>
    <property type="match status" value="1"/>
</dbReference>
<dbReference type="InterPro" id="IPR036390">
    <property type="entry name" value="WH_DNA-bd_sf"/>
</dbReference>
<organism evidence="9 10">
    <name type="scientific">Brotonthovivens ammoniilytica</name>
    <dbReference type="NCBI Taxonomy" id="2981725"/>
    <lineage>
        <taxon>Bacteria</taxon>
        <taxon>Bacillati</taxon>
        <taxon>Bacillota</taxon>
        <taxon>Clostridia</taxon>
        <taxon>Lachnospirales</taxon>
        <taxon>Lachnospiraceae</taxon>
        <taxon>Brotonthovivens</taxon>
    </lineage>
</organism>
<proteinExistence type="inferred from homology"/>
<dbReference type="InterPro" id="IPR036388">
    <property type="entry name" value="WH-like_DNA-bd_sf"/>
</dbReference>
<dbReference type="Gene3D" id="1.10.10.10">
    <property type="entry name" value="Winged helix-like DNA-binding domain superfamily/Winged helix DNA-binding domain"/>
    <property type="match status" value="1"/>
</dbReference>
<name>A0ABT2TMF3_9FIRM</name>
<comment type="caution">
    <text evidence="9">The sequence shown here is derived from an EMBL/GenBank/DDBJ whole genome shotgun (WGS) entry which is preliminary data.</text>
</comment>
<evidence type="ECO:0000256" key="2">
    <source>
        <dbReference type="ARBA" id="ARBA00023015"/>
    </source>
</evidence>
<dbReference type="PANTHER" id="PTHR42756:SF1">
    <property type="entry name" value="TRANSCRIPTIONAL REPRESSOR OF EMRAB OPERON"/>
    <property type="match status" value="1"/>
</dbReference>
<dbReference type="EMBL" id="JAOQJQ010000007">
    <property type="protein sequence ID" value="MCU6763405.1"/>
    <property type="molecule type" value="Genomic_DNA"/>
</dbReference>
<dbReference type="Pfam" id="PF22381">
    <property type="entry name" value="Staph_reg_Sar_Rot"/>
    <property type="match status" value="1"/>
</dbReference>
<dbReference type="PROSITE" id="PS50995">
    <property type="entry name" value="HTH_MARR_2"/>
    <property type="match status" value="1"/>
</dbReference>
<accession>A0ABT2TMF3</accession>
<evidence type="ECO:0000256" key="1">
    <source>
        <dbReference type="ARBA" id="ARBA00004496"/>
    </source>
</evidence>
<evidence type="ECO:0000256" key="3">
    <source>
        <dbReference type="ARBA" id="ARBA00023125"/>
    </source>
</evidence>
<dbReference type="RefSeq" id="WP_158426051.1">
    <property type="nucleotide sequence ID" value="NZ_JAOQJQ010000007.1"/>
</dbReference>
<evidence type="ECO:0000256" key="5">
    <source>
        <dbReference type="ARBA" id="ARBA00046337"/>
    </source>
</evidence>
<evidence type="ECO:0000256" key="7">
    <source>
        <dbReference type="ARBA" id="ARBA00047207"/>
    </source>
</evidence>
<comment type="similarity">
    <text evidence="5">Belongs to the SarZ family.</text>
</comment>
<reference evidence="9 10" key="1">
    <citation type="journal article" date="2021" name="ISME Commun">
        <title>Automated analysis of genomic sequences facilitates high-throughput and comprehensive description of bacteria.</title>
        <authorList>
            <person name="Hitch T.C.A."/>
        </authorList>
    </citation>
    <scope>NUCLEOTIDE SEQUENCE [LARGE SCALE GENOMIC DNA]</scope>
    <source>
        <strain evidence="9 10">Sanger_109</strain>
    </source>
</reference>
<gene>
    <name evidence="9" type="ORF">OCV88_13910</name>
</gene>